<evidence type="ECO:0000313" key="2">
    <source>
        <dbReference type="Proteomes" id="UP001059295"/>
    </source>
</evidence>
<dbReference type="PROSITE" id="PS51257">
    <property type="entry name" value="PROKAR_LIPOPROTEIN"/>
    <property type="match status" value="1"/>
</dbReference>
<dbReference type="Proteomes" id="UP001059295">
    <property type="component" value="Chromosome"/>
</dbReference>
<dbReference type="GeneID" id="82892061"/>
<dbReference type="Gene3D" id="3.20.20.80">
    <property type="entry name" value="Glycosidases"/>
    <property type="match status" value="1"/>
</dbReference>
<reference evidence="1" key="1">
    <citation type="journal article" date="2022" name="Cell">
        <title>Design, construction, and in vivo augmentation of a complex gut microbiome.</title>
        <authorList>
            <person name="Cheng A.G."/>
            <person name="Ho P.Y."/>
            <person name="Aranda-Diaz A."/>
            <person name="Jain S."/>
            <person name="Yu F.B."/>
            <person name="Meng X."/>
            <person name="Wang M."/>
            <person name="Iakiviak M."/>
            <person name="Nagashima K."/>
            <person name="Zhao A."/>
            <person name="Murugkar P."/>
            <person name="Patil A."/>
            <person name="Atabakhsh K."/>
            <person name="Weakley A."/>
            <person name="Yan J."/>
            <person name="Brumbaugh A.R."/>
            <person name="Higginbottom S."/>
            <person name="Dimas A."/>
            <person name="Shiver A.L."/>
            <person name="Deutschbauer A."/>
            <person name="Neff N."/>
            <person name="Sonnenburg J.L."/>
            <person name="Huang K.C."/>
            <person name="Fischbach M.A."/>
        </authorList>
    </citation>
    <scope>NUCLEOTIDE SEQUENCE</scope>
    <source>
        <strain evidence="1">AP11</strain>
    </source>
</reference>
<evidence type="ECO:0000313" key="1">
    <source>
        <dbReference type="EMBL" id="UWN56966.1"/>
    </source>
</evidence>
<evidence type="ECO:0008006" key="3">
    <source>
        <dbReference type="Google" id="ProtNLM"/>
    </source>
</evidence>
<protein>
    <recommendedName>
        <fullName evidence="3">Glycoside hydrolase family 42 N-terminal domain-containing protein</fullName>
    </recommendedName>
</protein>
<gene>
    <name evidence="1" type="ORF">NQ491_09965</name>
</gene>
<dbReference type="EMBL" id="CP102294">
    <property type="protein sequence ID" value="UWN56966.1"/>
    <property type="molecule type" value="Genomic_DNA"/>
</dbReference>
<name>A0ABY5UYF5_9BACT</name>
<proteinExistence type="predicted"/>
<organism evidence="1 2">
    <name type="scientific">Alistipes ihumii AP11</name>
    <dbReference type="NCBI Taxonomy" id="1211813"/>
    <lineage>
        <taxon>Bacteria</taxon>
        <taxon>Pseudomonadati</taxon>
        <taxon>Bacteroidota</taxon>
        <taxon>Bacteroidia</taxon>
        <taxon>Bacteroidales</taxon>
        <taxon>Rikenellaceae</taxon>
        <taxon>Alistipes</taxon>
    </lineage>
</organism>
<dbReference type="RefSeq" id="WP_019245705.1">
    <property type="nucleotide sequence ID" value="NZ_CAPH01000009.1"/>
</dbReference>
<accession>A0ABY5UYF5</accession>
<sequence>MKSGRLFTRTCCLLGLLLSTACGSRTEKASPDYPEFKMIVRLWPDHHKDSALREELLQALKKYPDFCDEVWLCMEFETFSKEAHKESARAMAVAAERLRNAGIGVSIQGITLGHGDDFESGAARPHPELTWGNIVDARNVRTVTSSCPRQQAFHDYLREIYALYAGLCRPSCIWLDDDLRVTYHAPARQLCFCDTCLNLFNRQHGEHWTRETLVEALDRNEGEGRLRRQWISFCQQSLAEVARTVARAVHEVSPGTRMGLQHANFHRELMEGRDWNPTLDALEEETGLAPASRPGNGFYDDHAPRGMLLKGYDMARQIRRLKPSVREIAAEVEGYRHRATGKSPHGLCVESMFYLAMGATQLSYAIICAASEPMQWYADNYFKSLSAWRPFYEQYVAFNRGTEPGGIDPYIGPDHALRDTEAGEPSFAWSVAGSGDMIYDMATLGLPFCPDGNHSSALIMDASAVQGLARDEAARLFGTRGILLNRAAWEQARQRRLDTLLTDVPVPDGLAGVECMISGNGGRTAVVPSFSADVNNAGRLNLLRIADWLSDGKLPAIMETMAQAAVVPRIDSAQNLRSVMLLNCSISKQDSIRLRLRGCPPEAKRTFVWKKAGQPDEILRPRYEGTDAVVRIPALEGWNVGWLAVE</sequence>
<keyword evidence="2" id="KW-1185">Reference proteome</keyword>